<keyword evidence="3" id="KW-0145">Chemotaxis</keyword>
<dbReference type="Pfam" id="PF00672">
    <property type="entry name" value="HAMP"/>
    <property type="match status" value="1"/>
</dbReference>
<dbReference type="PANTHER" id="PTHR32089">
    <property type="entry name" value="METHYL-ACCEPTING CHEMOTAXIS PROTEIN MCPB"/>
    <property type="match status" value="1"/>
</dbReference>
<dbReference type="InterPro" id="IPR003660">
    <property type="entry name" value="HAMP_dom"/>
</dbReference>
<evidence type="ECO:0000256" key="6">
    <source>
        <dbReference type="ARBA" id="ARBA00023136"/>
    </source>
</evidence>
<accession>C6PQL2</accession>
<dbReference type="Gene3D" id="3.30.450.20">
    <property type="entry name" value="PAS domain"/>
    <property type="match status" value="1"/>
</dbReference>
<reference evidence="13 14" key="1">
    <citation type="submission" date="2009-06" db="EMBL/GenBank/DDBJ databases">
        <title>The draft genome of Clostridium carboxidivorans P7.</title>
        <authorList>
            <consortium name="US DOE Joint Genome Institute (JGI-PGF)"/>
            <person name="Lucas S."/>
            <person name="Copeland A."/>
            <person name="Lapidus A."/>
            <person name="Glavina del Rio T."/>
            <person name="Tice H."/>
            <person name="Bruce D."/>
            <person name="Goodwin L."/>
            <person name="Pitluck S."/>
            <person name="Larimer F."/>
            <person name="Land M.L."/>
            <person name="Hauser L."/>
            <person name="Hemme C.L."/>
        </authorList>
    </citation>
    <scope>NUCLEOTIDE SEQUENCE [LARGE SCALE GENOMIC DNA]</scope>
    <source>
        <strain evidence="13 14">P7</strain>
    </source>
</reference>
<dbReference type="InterPro" id="IPR004089">
    <property type="entry name" value="MCPsignal_dom"/>
</dbReference>
<keyword evidence="6 10" id="KW-0472">Membrane</keyword>
<evidence type="ECO:0000259" key="12">
    <source>
        <dbReference type="PROSITE" id="PS50885"/>
    </source>
</evidence>
<dbReference type="OrthoDB" id="9760371at2"/>
<evidence type="ECO:0000256" key="8">
    <source>
        <dbReference type="ARBA" id="ARBA00029447"/>
    </source>
</evidence>
<gene>
    <name evidence="13" type="ORF">CcarbDRAFT_1079</name>
</gene>
<keyword evidence="5 10" id="KW-1133">Transmembrane helix</keyword>
<evidence type="ECO:0000256" key="1">
    <source>
        <dbReference type="ARBA" id="ARBA00004651"/>
    </source>
</evidence>
<dbReference type="GO" id="GO:0005886">
    <property type="term" value="C:plasma membrane"/>
    <property type="evidence" value="ECO:0007669"/>
    <property type="project" value="UniProtKB-SubCell"/>
</dbReference>
<dbReference type="SMART" id="SM00283">
    <property type="entry name" value="MA"/>
    <property type="match status" value="1"/>
</dbReference>
<dbReference type="Pfam" id="PF00015">
    <property type="entry name" value="MCPsignal"/>
    <property type="match status" value="1"/>
</dbReference>
<protein>
    <submittedName>
        <fullName evidence="13">Methyl-accepting chemotaxis sensory transducer</fullName>
    </submittedName>
</protein>
<dbReference type="EMBL" id="ACVI01000012">
    <property type="protein sequence ID" value="EET88534.1"/>
    <property type="molecule type" value="Genomic_DNA"/>
</dbReference>
<dbReference type="STRING" id="536227.Ccar_06015"/>
<dbReference type="GO" id="GO:0006935">
    <property type="term" value="P:chemotaxis"/>
    <property type="evidence" value="ECO:0007669"/>
    <property type="project" value="UniProtKB-KW"/>
</dbReference>
<evidence type="ECO:0000259" key="11">
    <source>
        <dbReference type="PROSITE" id="PS50111"/>
    </source>
</evidence>
<dbReference type="eggNOG" id="COG0840">
    <property type="taxonomic scope" value="Bacteria"/>
</dbReference>
<comment type="subcellular location">
    <subcellularLocation>
        <location evidence="1">Cell membrane</location>
        <topology evidence="1">Multi-pass membrane protein</topology>
    </subcellularLocation>
</comment>
<comment type="similarity">
    <text evidence="8">Belongs to the methyl-accepting chemotaxis (MCP) protein family.</text>
</comment>
<dbReference type="CDD" id="cd06225">
    <property type="entry name" value="HAMP"/>
    <property type="match status" value="1"/>
</dbReference>
<evidence type="ECO:0000256" key="2">
    <source>
        <dbReference type="ARBA" id="ARBA00022475"/>
    </source>
</evidence>
<feature type="domain" description="Methyl-accepting transducer" evidence="11">
    <location>
        <begin position="375"/>
        <end position="612"/>
    </location>
</feature>
<dbReference type="Gene3D" id="1.10.287.950">
    <property type="entry name" value="Methyl-accepting chemotaxis protein"/>
    <property type="match status" value="1"/>
</dbReference>
<proteinExistence type="inferred from homology"/>
<dbReference type="InterPro" id="IPR029151">
    <property type="entry name" value="Sensor-like_sf"/>
</dbReference>
<dbReference type="RefSeq" id="WP_007059964.1">
    <property type="nucleotide sequence ID" value="NZ_ACVI01000012.1"/>
</dbReference>
<dbReference type="GO" id="GO:0007165">
    <property type="term" value="P:signal transduction"/>
    <property type="evidence" value="ECO:0007669"/>
    <property type="project" value="UniProtKB-KW"/>
</dbReference>
<dbReference type="PROSITE" id="PS50111">
    <property type="entry name" value="CHEMOTAXIS_TRANSDUC_2"/>
    <property type="match status" value="1"/>
</dbReference>
<feature type="domain" description="HAMP" evidence="12">
    <location>
        <begin position="304"/>
        <end position="356"/>
    </location>
</feature>
<dbReference type="SMART" id="SM00304">
    <property type="entry name" value="HAMP"/>
    <property type="match status" value="2"/>
</dbReference>
<evidence type="ECO:0000256" key="3">
    <source>
        <dbReference type="ARBA" id="ARBA00022500"/>
    </source>
</evidence>
<feature type="transmembrane region" description="Helical" evidence="10">
    <location>
        <begin position="12"/>
        <end position="30"/>
    </location>
</feature>
<dbReference type="InterPro" id="IPR033479">
    <property type="entry name" value="dCache_1"/>
</dbReference>
<keyword evidence="4 10" id="KW-0812">Transmembrane</keyword>
<feature type="transmembrane region" description="Helical" evidence="10">
    <location>
        <begin position="282"/>
        <end position="303"/>
    </location>
</feature>
<dbReference type="AlphaFoldDB" id="C6PQL2"/>
<keyword evidence="7 9" id="KW-0807">Transducer</keyword>
<dbReference type="Pfam" id="PF02743">
    <property type="entry name" value="dCache_1"/>
    <property type="match status" value="1"/>
</dbReference>
<dbReference type="SUPFAM" id="SSF58104">
    <property type="entry name" value="Methyl-accepting chemotaxis protein (MCP) signaling domain"/>
    <property type="match status" value="1"/>
</dbReference>
<organism evidence="13 14">
    <name type="scientific">Clostridium carboxidivorans P7</name>
    <dbReference type="NCBI Taxonomy" id="536227"/>
    <lineage>
        <taxon>Bacteria</taxon>
        <taxon>Bacillati</taxon>
        <taxon>Bacillota</taxon>
        <taxon>Clostridia</taxon>
        <taxon>Eubacteriales</taxon>
        <taxon>Clostridiaceae</taxon>
        <taxon>Clostridium</taxon>
    </lineage>
</organism>
<keyword evidence="2" id="KW-1003">Cell membrane</keyword>
<evidence type="ECO:0000256" key="9">
    <source>
        <dbReference type="PROSITE-ProRule" id="PRU00284"/>
    </source>
</evidence>
<comment type="caution">
    <text evidence="13">The sequence shown here is derived from an EMBL/GenBank/DDBJ whole genome shotgun (WGS) entry which is preliminary data.</text>
</comment>
<evidence type="ECO:0000256" key="7">
    <source>
        <dbReference type="ARBA" id="ARBA00023224"/>
    </source>
</evidence>
<dbReference type="KEGG" id="cck:Ccar_06015"/>
<dbReference type="PATRIC" id="fig|536227.13.peg.1270"/>
<evidence type="ECO:0000256" key="5">
    <source>
        <dbReference type="ARBA" id="ARBA00022989"/>
    </source>
</evidence>
<evidence type="ECO:0000313" key="14">
    <source>
        <dbReference type="Proteomes" id="UP000004198"/>
    </source>
</evidence>
<evidence type="ECO:0000313" key="13">
    <source>
        <dbReference type="EMBL" id="EET88534.1"/>
    </source>
</evidence>
<dbReference type="SUPFAM" id="SSF103190">
    <property type="entry name" value="Sensory domain-like"/>
    <property type="match status" value="1"/>
</dbReference>
<evidence type="ECO:0000256" key="4">
    <source>
        <dbReference type="ARBA" id="ARBA00022692"/>
    </source>
</evidence>
<dbReference type="Proteomes" id="UP000004198">
    <property type="component" value="Unassembled WGS sequence"/>
</dbReference>
<dbReference type="CDD" id="cd12912">
    <property type="entry name" value="PDC2_MCP_like"/>
    <property type="match status" value="1"/>
</dbReference>
<dbReference type="PANTHER" id="PTHR32089:SF112">
    <property type="entry name" value="LYSOZYME-LIKE PROTEIN-RELATED"/>
    <property type="match status" value="1"/>
</dbReference>
<keyword evidence="14" id="KW-1185">Reference proteome</keyword>
<name>C6PQL2_9CLOT</name>
<sequence>MKKVQSKLTLQIFLLVLIICGVLSFGTYYISSSSLNETVKTNLIERTDDVSKLLSNYMKNEQTALNGLVALNEVKSGNWEIQKPILIEESKKFGFEKLGIVDLNGKAHTTLNDNELDVSKIEYVKKALNGETGFSDATKSKVNGSLIMDAYAPIKGSDGKTIGAMIGTLDVQKVSTFLQGMKFSNSVYPYVINKEGTVILHKDIEVVKKEDNSIKNAEKDSSYKELGNYIKKVITGETGYGEYKYKGLEKIISYAPVSGLNWFIVVEADKSVLFNSIQHLKLMALIATIIFILVGLIFGLFIAKSITKPLLKIRNLAERLSQYDFSNETHMLRKDEFGETAAALNTAQENIKILIKKIMDGAQDMSAASEELSATSEELASRFEHINMSTEDIVKIAQKANSSTGNVTVSIEEIDSSIMKLSNKAMDGSNNSNESKDRAISVQKNAKNAISESRNIYKDKEEKILKAIESAKVVGEVKTMADAIASISEQTNLLALNAAIEAARAGEHGKGFAVVAEEVRSLAEQTSETVYTIQDTIEKVQEAFKNLADNGSELLKFIDENVNKQFDSYLNTGEQYYKDSEYVSGMAEDLSSMAQQITASVNQVTNSIQSMAEDSEKSSASTNEIKDSIQDASLAMEQIAKTAQSQAQLAQELSGIVHKFKI</sequence>
<evidence type="ECO:0000256" key="10">
    <source>
        <dbReference type="SAM" id="Phobius"/>
    </source>
</evidence>
<dbReference type="PROSITE" id="PS50885">
    <property type="entry name" value="HAMP"/>
    <property type="match status" value="1"/>
</dbReference>